<comment type="caution">
    <text evidence="2">The sequence shown here is derived from an EMBL/GenBank/DDBJ whole genome shotgun (WGS) entry which is preliminary data.</text>
</comment>
<feature type="compositionally biased region" description="Basic and acidic residues" evidence="1">
    <location>
        <begin position="219"/>
        <end position="240"/>
    </location>
</feature>
<feature type="region of interest" description="Disordered" evidence="1">
    <location>
        <begin position="199"/>
        <end position="240"/>
    </location>
</feature>
<feature type="compositionally biased region" description="Polar residues" evidence="1">
    <location>
        <begin position="65"/>
        <end position="74"/>
    </location>
</feature>
<keyword evidence="3" id="KW-1185">Reference proteome</keyword>
<sequence length="326" mass="36020">MAPPKDSSQPKRKPNRYGFQKNNSSESSTSRSRSAFSSSPSSSNDGTDSDATQPMSEADYKSHSALATQLTQGKNPEDAIELSSDDDSILNSGRVFARQKGIKRAAPSSTGHLSHQNNKPQFVSLTDSLRKKPPPKKISQLSQSDHTCRPSSKSDSEGQGYCVTSSLHGNRIQTLKKHKIGAGKGLSAAMETLLQADKTSSVSSSSVSTLQDKVSPAKTLEKKVEHPKAEGRREEKELQDTKVAVVQKQQEMNISKSSTETLDVEKKRLDRDTSEILQRNTLWKQYHDMKGRGDSDWVILRLYPYEIMKEIVDVYRNNSQNGESGC</sequence>
<reference evidence="2" key="2">
    <citation type="submission" date="2021-04" db="EMBL/GenBank/DDBJ databases">
        <authorList>
            <person name="Podell S."/>
        </authorList>
    </citation>
    <scope>NUCLEOTIDE SEQUENCE</scope>
    <source>
        <strain evidence="2">Hildebrandi</strain>
    </source>
</reference>
<dbReference type="Proteomes" id="UP000693970">
    <property type="component" value="Unassembled WGS sequence"/>
</dbReference>
<gene>
    <name evidence="2" type="ORF">IV203_037632</name>
</gene>
<accession>A0A9K3LL40</accession>
<reference evidence="2" key="1">
    <citation type="journal article" date="2021" name="Sci. Rep.">
        <title>Diploid genomic architecture of Nitzschia inconspicua, an elite biomass production diatom.</title>
        <authorList>
            <person name="Oliver A."/>
            <person name="Podell S."/>
            <person name="Pinowska A."/>
            <person name="Traller J.C."/>
            <person name="Smith S.R."/>
            <person name="McClure R."/>
            <person name="Beliaev A."/>
            <person name="Bohutskyi P."/>
            <person name="Hill E.A."/>
            <person name="Rabines A."/>
            <person name="Zheng H."/>
            <person name="Allen L.Z."/>
            <person name="Kuo A."/>
            <person name="Grigoriev I.V."/>
            <person name="Allen A.E."/>
            <person name="Hazlebeck D."/>
            <person name="Allen E.E."/>
        </authorList>
    </citation>
    <scope>NUCLEOTIDE SEQUENCE</scope>
    <source>
        <strain evidence="2">Hildebrandi</strain>
    </source>
</reference>
<proteinExistence type="predicted"/>
<organism evidence="2 3">
    <name type="scientific">Nitzschia inconspicua</name>
    <dbReference type="NCBI Taxonomy" id="303405"/>
    <lineage>
        <taxon>Eukaryota</taxon>
        <taxon>Sar</taxon>
        <taxon>Stramenopiles</taxon>
        <taxon>Ochrophyta</taxon>
        <taxon>Bacillariophyta</taxon>
        <taxon>Bacillariophyceae</taxon>
        <taxon>Bacillariophycidae</taxon>
        <taxon>Bacillariales</taxon>
        <taxon>Bacillariaceae</taxon>
        <taxon>Nitzschia</taxon>
    </lineage>
</organism>
<feature type="compositionally biased region" description="Acidic residues" evidence="1">
    <location>
        <begin position="78"/>
        <end position="88"/>
    </location>
</feature>
<feature type="compositionally biased region" description="Polar residues" evidence="1">
    <location>
        <begin position="107"/>
        <end position="127"/>
    </location>
</feature>
<feature type="compositionally biased region" description="Polar residues" evidence="1">
    <location>
        <begin position="44"/>
        <end position="55"/>
    </location>
</feature>
<dbReference type="AlphaFoldDB" id="A0A9K3LL40"/>
<evidence type="ECO:0000256" key="1">
    <source>
        <dbReference type="SAM" id="MobiDB-lite"/>
    </source>
</evidence>
<name>A0A9K3LL40_9STRA</name>
<dbReference type="EMBL" id="JAGRRH010000009">
    <property type="protein sequence ID" value="KAG7364430.1"/>
    <property type="molecule type" value="Genomic_DNA"/>
</dbReference>
<feature type="region of interest" description="Disordered" evidence="1">
    <location>
        <begin position="1"/>
        <end position="162"/>
    </location>
</feature>
<feature type="compositionally biased region" description="Low complexity" evidence="1">
    <location>
        <begin position="24"/>
        <end position="43"/>
    </location>
</feature>
<feature type="compositionally biased region" description="Basic and acidic residues" evidence="1">
    <location>
        <begin position="146"/>
        <end position="156"/>
    </location>
</feature>
<evidence type="ECO:0000313" key="3">
    <source>
        <dbReference type="Proteomes" id="UP000693970"/>
    </source>
</evidence>
<evidence type="ECO:0000313" key="2">
    <source>
        <dbReference type="EMBL" id="KAG7364430.1"/>
    </source>
</evidence>
<protein>
    <submittedName>
        <fullName evidence="2">Uncharacterized protein</fullName>
    </submittedName>
</protein>